<keyword evidence="3" id="KW-1185">Reference proteome</keyword>
<keyword evidence="1" id="KW-1133">Transmembrane helix</keyword>
<organism evidence="2 3">
    <name type="scientific">Algoriphagus halophytocola</name>
    <dbReference type="NCBI Taxonomy" id="2991499"/>
    <lineage>
        <taxon>Bacteria</taxon>
        <taxon>Pseudomonadati</taxon>
        <taxon>Bacteroidota</taxon>
        <taxon>Cytophagia</taxon>
        <taxon>Cytophagales</taxon>
        <taxon>Cyclobacteriaceae</taxon>
        <taxon>Algoriphagus</taxon>
    </lineage>
</organism>
<feature type="transmembrane region" description="Helical" evidence="1">
    <location>
        <begin position="305"/>
        <end position="325"/>
    </location>
</feature>
<dbReference type="Pfam" id="PF19510">
    <property type="entry name" value="DUF6044"/>
    <property type="match status" value="1"/>
</dbReference>
<reference evidence="2" key="1">
    <citation type="submission" date="2022-10" db="EMBL/GenBank/DDBJ databases">
        <title>Algoriphagus sp. a novel bacteria isolate from halophytes salicornia europaea.</title>
        <authorList>
            <person name="Peng Y."/>
            <person name="Jiang L."/>
            <person name="Lee J."/>
        </authorList>
    </citation>
    <scope>NUCLEOTIDE SEQUENCE</scope>
    <source>
        <strain evidence="2">TR-M5</strain>
    </source>
</reference>
<evidence type="ECO:0000313" key="3">
    <source>
        <dbReference type="Proteomes" id="UP001163156"/>
    </source>
</evidence>
<keyword evidence="1" id="KW-0812">Transmembrane</keyword>
<dbReference type="EMBL" id="CP110226">
    <property type="protein sequence ID" value="UZD23897.1"/>
    <property type="molecule type" value="Genomic_DNA"/>
</dbReference>
<keyword evidence="1" id="KW-0472">Membrane</keyword>
<protein>
    <submittedName>
        <fullName evidence="2">DUF6044 family protein</fullName>
    </submittedName>
</protein>
<feature type="transmembrane region" description="Helical" evidence="1">
    <location>
        <begin position="345"/>
        <end position="361"/>
    </location>
</feature>
<feature type="transmembrane region" description="Helical" evidence="1">
    <location>
        <begin position="276"/>
        <end position="293"/>
    </location>
</feature>
<feature type="transmembrane region" description="Helical" evidence="1">
    <location>
        <begin position="127"/>
        <end position="147"/>
    </location>
</feature>
<evidence type="ECO:0000256" key="1">
    <source>
        <dbReference type="SAM" id="Phobius"/>
    </source>
</evidence>
<dbReference type="InterPro" id="IPR046107">
    <property type="entry name" value="DUF6044"/>
</dbReference>
<feature type="transmembrane region" description="Helical" evidence="1">
    <location>
        <begin position="175"/>
        <end position="206"/>
    </location>
</feature>
<evidence type="ECO:0000313" key="2">
    <source>
        <dbReference type="EMBL" id="UZD23897.1"/>
    </source>
</evidence>
<feature type="transmembrane region" description="Helical" evidence="1">
    <location>
        <begin position="368"/>
        <end position="386"/>
    </location>
</feature>
<accession>A0ABY6MJD4</accession>
<feature type="transmembrane region" description="Helical" evidence="1">
    <location>
        <begin position="218"/>
        <end position="237"/>
    </location>
</feature>
<feature type="transmembrane region" description="Helical" evidence="1">
    <location>
        <begin position="90"/>
        <end position="115"/>
    </location>
</feature>
<dbReference type="Proteomes" id="UP001163156">
    <property type="component" value="Chromosome"/>
</dbReference>
<feature type="transmembrane region" description="Helical" evidence="1">
    <location>
        <begin position="14"/>
        <end position="34"/>
    </location>
</feature>
<gene>
    <name evidence="2" type="ORF">OM944_05245</name>
</gene>
<name>A0ABY6MJD4_9BACT</name>
<dbReference type="RefSeq" id="WP_264810608.1">
    <property type="nucleotide sequence ID" value="NZ_CP110226.1"/>
</dbReference>
<sequence>MALLKGLKITSQTLGAYLLAFLVFVLLLLPYFIFGKDVFLPVSDNMDSNLAWYKMLKDQGKIFTSWNTPVQGMMVELPRFSLPSGYNLEMLLYALFPFFKAYILNKALIIIIAFFSFRYWLRGQELVLRNTYLEVLFCLLWASLAFYPHRGISIAALPAVIQVFTLLLNGKASKYSILILLGYAIYSMFALAALYFMLGILIWLIFACIIERKIHLPALLAWCFLWGLFLLQDFQLIRGYFLNPDFVSHRGDFTYDFGIWIQHYPWDFFSSGDQNGVHYTPVYIVFLIGLCLYSGYKKLMSKKGLLFLVLLLGISMLLSLLSITGNVNLIGRIVPQLGSLNLLRFEYWIPFLMVASIIYFWSKLKFRWSEYVITVLLMINIFAYQYEWRYGINTHLQVLEQKVPTYKSYFAEAQFDQLTGFLGDGSEQALFINFNLPPAVATFNGLKTFDGYVQLYGKAHKQKVLQVIEAELEKDQSLKAHFLNWGNKCYFQNAQYPDDYFMYKWREEEPLSEPDFDYQYLKKELQVDYILSALPVVSDQMNLLKVFENEHSAWRIHLYELK</sequence>
<proteinExistence type="predicted"/>